<gene>
    <name evidence="2" type="ORF">I4I82_10500</name>
</gene>
<protein>
    <recommendedName>
        <fullName evidence="4">Camelysin-like metallo-endopeptidase</fullName>
    </recommendedName>
</protein>
<evidence type="ECO:0000313" key="3">
    <source>
        <dbReference type="Proteomes" id="UP000694300"/>
    </source>
</evidence>
<dbReference type="InterPro" id="IPR023833">
    <property type="entry name" value="Signal_pept_SipW-depend-type"/>
</dbReference>
<evidence type="ECO:0000313" key="2">
    <source>
        <dbReference type="EMBL" id="MBW0128116.1"/>
    </source>
</evidence>
<evidence type="ECO:0008006" key="4">
    <source>
        <dbReference type="Google" id="ProtNLM"/>
    </source>
</evidence>
<proteinExistence type="predicted"/>
<accession>A0ABS6U7A4</accession>
<dbReference type="RefSeq" id="WP_218591714.1">
    <property type="nucleotide sequence ID" value="NZ_JADQDE010000147.1"/>
</dbReference>
<feature type="chain" id="PRO_5046189765" description="Camelysin-like metallo-endopeptidase" evidence="1">
    <location>
        <begin position="26"/>
        <end position="190"/>
    </location>
</feature>
<dbReference type="EMBL" id="JADQDF010000001">
    <property type="protein sequence ID" value="MBW0128116.1"/>
    <property type="molecule type" value="Genomic_DNA"/>
</dbReference>
<dbReference type="Proteomes" id="UP000694300">
    <property type="component" value="Unassembled WGS sequence"/>
</dbReference>
<feature type="signal peptide" evidence="1">
    <location>
        <begin position="1"/>
        <end position="25"/>
    </location>
</feature>
<organism evidence="2 3">
    <name type="scientific">Pseudonocardia oceani</name>
    <dbReference type="NCBI Taxonomy" id="2792013"/>
    <lineage>
        <taxon>Bacteria</taxon>
        <taxon>Bacillati</taxon>
        <taxon>Actinomycetota</taxon>
        <taxon>Actinomycetes</taxon>
        <taxon>Pseudonocardiales</taxon>
        <taxon>Pseudonocardiaceae</taxon>
        <taxon>Pseudonocardia</taxon>
    </lineage>
</organism>
<evidence type="ECO:0000256" key="1">
    <source>
        <dbReference type="SAM" id="SignalP"/>
    </source>
</evidence>
<dbReference type="InterPro" id="IPR022121">
    <property type="entry name" value="Peptidase_M73_camelysin"/>
</dbReference>
<keyword evidence="3" id="KW-1185">Reference proteome</keyword>
<keyword evidence="1" id="KW-0732">Signal</keyword>
<comment type="caution">
    <text evidence="2">The sequence shown here is derived from an EMBL/GenBank/DDBJ whole genome shotgun (WGS) entry which is preliminary data.</text>
</comment>
<name>A0ABS6U7A4_9PSEU</name>
<dbReference type="Pfam" id="PF12389">
    <property type="entry name" value="Peptidase_M73"/>
    <property type="match status" value="1"/>
</dbReference>
<dbReference type="NCBIfam" id="TIGR04088">
    <property type="entry name" value="cognate_SipW"/>
    <property type="match status" value="1"/>
</dbReference>
<sequence>MSVLQKNKKVAAGVGVAAVAAAALALGAGTYASFSDTEAGPGGTLAAGTLTLDITSNPSGVTEIFSASGIAPGYTSGTRTITIKNSGNIDGKLTGTLSVTGGPDLDDQIGITGNCGNLNVPPGATLASLSGPAGNFLSSGVALNGGQTVTCSFQFTFKELADETNNLAQGESVVVTSNLTLTQDETQAGS</sequence>
<reference evidence="2 3" key="1">
    <citation type="submission" date="2020-11" db="EMBL/GenBank/DDBJ databases">
        <title>Pseudonocardia abyssalis sp. nov. and Pseudonocardia oceani sp. nov., description and phylogenomic analysis of two novel actinomycetes isolated from the deep Southern Ocean.</title>
        <authorList>
            <person name="Parra J."/>
        </authorList>
    </citation>
    <scope>NUCLEOTIDE SEQUENCE [LARGE SCALE GENOMIC DNA]</scope>
    <source>
        <strain evidence="3">KRD185</strain>
    </source>
</reference>